<evidence type="ECO:0000313" key="2">
    <source>
        <dbReference type="Proteomes" id="UP000265703"/>
    </source>
</evidence>
<dbReference type="Proteomes" id="UP000265703">
    <property type="component" value="Unassembled WGS sequence"/>
</dbReference>
<protein>
    <submittedName>
        <fullName evidence="1">Uncharacterized protein</fullName>
    </submittedName>
</protein>
<dbReference type="AlphaFoldDB" id="A0A397SDD7"/>
<dbReference type="STRING" id="658196.A0A397SDD7"/>
<evidence type="ECO:0000313" key="1">
    <source>
        <dbReference type="EMBL" id="RIA84008.1"/>
    </source>
</evidence>
<gene>
    <name evidence="1" type="ORF">C1645_832893</name>
</gene>
<comment type="caution">
    <text evidence="1">The sequence shown here is derived from an EMBL/GenBank/DDBJ whole genome shotgun (WGS) entry which is preliminary data.</text>
</comment>
<name>A0A397SDD7_9GLOM</name>
<proteinExistence type="predicted"/>
<reference evidence="1 2" key="1">
    <citation type="submission" date="2018-06" db="EMBL/GenBank/DDBJ databases">
        <title>Comparative genomics reveals the genomic features of Rhizophagus irregularis, R. cerebriforme, R. diaphanum and Gigaspora rosea, and their symbiotic lifestyle signature.</title>
        <authorList>
            <person name="Morin E."/>
            <person name="San Clemente H."/>
            <person name="Chen E.C.H."/>
            <person name="De La Providencia I."/>
            <person name="Hainaut M."/>
            <person name="Kuo A."/>
            <person name="Kohler A."/>
            <person name="Murat C."/>
            <person name="Tang N."/>
            <person name="Roy S."/>
            <person name="Loubradou J."/>
            <person name="Henrissat B."/>
            <person name="Grigoriev I.V."/>
            <person name="Corradi N."/>
            <person name="Roux C."/>
            <person name="Martin F.M."/>
        </authorList>
    </citation>
    <scope>NUCLEOTIDE SEQUENCE [LARGE SCALE GENOMIC DNA]</scope>
    <source>
        <strain evidence="1 2">DAOM 227022</strain>
    </source>
</reference>
<dbReference type="OrthoDB" id="2331300at2759"/>
<keyword evidence="2" id="KW-1185">Reference proteome</keyword>
<organism evidence="1 2">
    <name type="scientific">Glomus cerebriforme</name>
    <dbReference type="NCBI Taxonomy" id="658196"/>
    <lineage>
        <taxon>Eukaryota</taxon>
        <taxon>Fungi</taxon>
        <taxon>Fungi incertae sedis</taxon>
        <taxon>Mucoromycota</taxon>
        <taxon>Glomeromycotina</taxon>
        <taxon>Glomeromycetes</taxon>
        <taxon>Glomerales</taxon>
        <taxon>Glomeraceae</taxon>
        <taxon>Glomus</taxon>
    </lineage>
</organism>
<dbReference type="EMBL" id="QKYT01000524">
    <property type="protein sequence ID" value="RIA84008.1"/>
    <property type="molecule type" value="Genomic_DNA"/>
</dbReference>
<accession>A0A397SDD7</accession>
<sequence length="321" mass="37174">MSDNKHRWSDDPSCHYMGCSCSILYDQHWQTSEDFDSFRSAEELAVSTFRPAGEVDVDFRANSQARGSEPNIANNNMCGVEIKAPKAPKNHKDLIRSIANRKQECQKTNNKFTTESRFREPSSLSSGCEWEFERESRALEVRELCRNERMLLKNKQPYRDETNKNVLTNFEIRRFAGVYGITDFRLVLACGDSVFWLEDHNGVVYFWSRIDDSMIRGGDNLKEALTNYLFCQEKLYYVDEITRELVPINAYDKEAEKWAKSPEAYVYIDATKVSPKHESKMKEPEKLGDELVEEPYKLVSDSLVELASDSLDTLCWSKLDL</sequence>